<feature type="transmembrane region" description="Helical" evidence="8">
    <location>
        <begin position="83"/>
        <end position="104"/>
    </location>
</feature>
<dbReference type="Pfam" id="PF03845">
    <property type="entry name" value="Spore_permease"/>
    <property type="match status" value="1"/>
</dbReference>
<comment type="similarity">
    <text evidence="2">Belongs to the amino acid-polyamine-organocation (APC) superfamily. Spore germination protein (SGP) (TC 2.A.3.9) family.</text>
</comment>
<evidence type="ECO:0000256" key="4">
    <source>
        <dbReference type="ARBA" id="ARBA00022544"/>
    </source>
</evidence>
<evidence type="ECO:0000256" key="1">
    <source>
        <dbReference type="ARBA" id="ARBA00004141"/>
    </source>
</evidence>
<gene>
    <name evidence="9" type="ORF">G8O30_15555</name>
</gene>
<reference evidence="9 10" key="1">
    <citation type="submission" date="2019-07" db="EMBL/GenBank/DDBJ databases">
        <title>Genome sequence of 2 isolates from Red Sea Mangroves.</title>
        <authorList>
            <person name="Sefrji F."/>
            <person name="Michoud G."/>
            <person name="Merlino G."/>
            <person name="Daffonchio D."/>
        </authorList>
    </citation>
    <scope>NUCLEOTIDE SEQUENCE [LARGE SCALE GENOMIC DNA]</scope>
    <source>
        <strain evidence="9 10">R1DC41</strain>
    </source>
</reference>
<dbReference type="PANTHER" id="PTHR34975">
    <property type="entry name" value="SPORE GERMINATION PROTEIN A2"/>
    <property type="match status" value="1"/>
</dbReference>
<feature type="transmembrane region" description="Helical" evidence="8">
    <location>
        <begin position="345"/>
        <end position="363"/>
    </location>
</feature>
<dbReference type="InterPro" id="IPR004761">
    <property type="entry name" value="Spore_GerAB"/>
</dbReference>
<evidence type="ECO:0000256" key="6">
    <source>
        <dbReference type="ARBA" id="ARBA00022989"/>
    </source>
</evidence>
<dbReference type="KEGG" id="mcui:G8O30_15555"/>
<evidence type="ECO:0000256" key="5">
    <source>
        <dbReference type="ARBA" id="ARBA00022692"/>
    </source>
</evidence>
<keyword evidence="5 8" id="KW-0812">Transmembrane</keyword>
<sequence length="407" mass="46229">MGQSQFNNNIRLGMYKILILTEYMDILLSKSKGYHYQLKKLGETMHTEKINSLEVIMLLLLSLGLLNHVIIIPMLLDSGGRDAWISVLASGILFLLFALLISFIMARTGQENIYLYLKKHYGSFIAWCLITPFCLYLFLSSFITFKDTVTWTITSYLPQSSSILLELLLLSLCIYAAFLGIRVIAVAAGIILPIVVTLGFFVMSANMSKKEFSLLKPVLEFDIEPVAKGMLVACGGFIEIILLLTIQHHLKKRFRWYQVILVALLLIGLTFGPLTAAISEFGPQLAKELRYPAFEQWRLVTLGTYVDHVDYLSIFQWLSGAFIRVSLAFFLLPDLLHIVNQKKRIFVVLGIAFLFLISNFLPISDMALYSTVYKYVLPGQLIILFVTTCIIFLLVVGKKKERRNLHD</sequence>
<keyword evidence="10" id="KW-1185">Reference proteome</keyword>
<evidence type="ECO:0000313" key="9">
    <source>
        <dbReference type="EMBL" id="QPC48232.1"/>
    </source>
</evidence>
<keyword evidence="3" id="KW-0813">Transport</keyword>
<keyword evidence="6 8" id="KW-1133">Transmembrane helix</keyword>
<comment type="subcellular location">
    <subcellularLocation>
        <location evidence="1">Membrane</location>
        <topology evidence="1">Multi-pass membrane protein</topology>
    </subcellularLocation>
</comment>
<keyword evidence="7 8" id="KW-0472">Membrane</keyword>
<dbReference type="GO" id="GO:0009847">
    <property type="term" value="P:spore germination"/>
    <property type="evidence" value="ECO:0007669"/>
    <property type="project" value="InterPro"/>
</dbReference>
<evidence type="ECO:0000313" key="10">
    <source>
        <dbReference type="Proteomes" id="UP000593626"/>
    </source>
</evidence>
<dbReference type="EMBL" id="CP049742">
    <property type="protein sequence ID" value="QPC48232.1"/>
    <property type="molecule type" value="Genomic_DNA"/>
</dbReference>
<feature type="transmembrane region" description="Helical" evidence="8">
    <location>
        <begin position="124"/>
        <end position="145"/>
    </location>
</feature>
<proteinExistence type="inferred from homology"/>
<accession>A0A7S8HGX0</accession>
<dbReference type="AlphaFoldDB" id="A0A7S8HGX0"/>
<dbReference type="RefSeq" id="WP_239672919.1">
    <property type="nucleotide sequence ID" value="NZ_CP049742.1"/>
</dbReference>
<feature type="transmembrane region" description="Helical" evidence="8">
    <location>
        <begin position="50"/>
        <end position="71"/>
    </location>
</feature>
<dbReference type="PANTHER" id="PTHR34975:SF2">
    <property type="entry name" value="SPORE GERMINATION PROTEIN A2"/>
    <property type="match status" value="1"/>
</dbReference>
<evidence type="ECO:0000256" key="3">
    <source>
        <dbReference type="ARBA" id="ARBA00022448"/>
    </source>
</evidence>
<feature type="transmembrane region" description="Helical" evidence="8">
    <location>
        <begin position="256"/>
        <end position="278"/>
    </location>
</feature>
<organism evidence="9 10">
    <name type="scientific">Mangrovibacillus cuniculi</name>
    <dbReference type="NCBI Taxonomy" id="2593652"/>
    <lineage>
        <taxon>Bacteria</taxon>
        <taxon>Bacillati</taxon>
        <taxon>Bacillota</taxon>
        <taxon>Bacilli</taxon>
        <taxon>Bacillales</taxon>
        <taxon>Bacillaceae</taxon>
        <taxon>Mangrovibacillus</taxon>
    </lineage>
</organism>
<evidence type="ECO:0000256" key="2">
    <source>
        <dbReference type="ARBA" id="ARBA00007998"/>
    </source>
</evidence>
<dbReference type="GO" id="GO:0016020">
    <property type="term" value="C:membrane"/>
    <property type="evidence" value="ECO:0007669"/>
    <property type="project" value="UniProtKB-SubCell"/>
</dbReference>
<feature type="transmembrane region" description="Helical" evidence="8">
    <location>
        <begin position="375"/>
        <end position="396"/>
    </location>
</feature>
<protein>
    <submittedName>
        <fullName evidence="9">Endospore germination permease</fullName>
    </submittedName>
</protein>
<feature type="transmembrane region" description="Helical" evidence="8">
    <location>
        <begin position="314"/>
        <end position="333"/>
    </location>
</feature>
<feature type="transmembrane region" description="Helical" evidence="8">
    <location>
        <begin position="185"/>
        <end position="205"/>
    </location>
</feature>
<evidence type="ECO:0000256" key="7">
    <source>
        <dbReference type="ARBA" id="ARBA00023136"/>
    </source>
</evidence>
<evidence type="ECO:0000256" key="8">
    <source>
        <dbReference type="SAM" id="Phobius"/>
    </source>
</evidence>
<feature type="transmembrane region" description="Helical" evidence="8">
    <location>
        <begin position="225"/>
        <end position="244"/>
    </location>
</feature>
<name>A0A7S8HGX0_9BACI</name>
<feature type="transmembrane region" description="Helical" evidence="8">
    <location>
        <begin position="157"/>
        <end position="178"/>
    </location>
</feature>
<keyword evidence="4" id="KW-0309">Germination</keyword>
<dbReference type="NCBIfam" id="TIGR00912">
    <property type="entry name" value="2A0309"/>
    <property type="match status" value="1"/>
</dbReference>
<dbReference type="Proteomes" id="UP000593626">
    <property type="component" value="Chromosome"/>
</dbReference>